<keyword evidence="7" id="KW-1185">Reference proteome</keyword>
<dbReference type="InterPro" id="IPR036271">
    <property type="entry name" value="Tet_transcr_reg_TetR-rel_C_sf"/>
</dbReference>
<dbReference type="SUPFAM" id="SSF48498">
    <property type="entry name" value="Tetracyclin repressor-like, C-terminal domain"/>
    <property type="match status" value="1"/>
</dbReference>
<dbReference type="PROSITE" id="PS50977">
    <property type="entry name" value="HTH_TETR_2"/>
    <property type="match status" value="1"/>
</dbReference>
<feature type="DNA-binding region" description="H-T-H motif" evidence="4">
    <location>
        <begin position="33"/>
        <end position="52"/>
    </location>
</feature>
<dbReference type="Gene3D" id="1.10.357.10">
    <property type="entry name" value="Tetracycline Repressor, domain 2"/>
    <property type="match status" value="1"/>
</dbReference>
<feature type="domain" description="HTH tetR-type" evidence="5">
    <location>
        <begin position="10"/>
        <end position="70"/>
    </location>
</feature>
<evidence type="ECO:0000256" key="1">
    <source>
        <dbReference type="ARBA" id="ARBA00023015"/>
    </source>
</evidence>
<reference evidence="7" key="1">
    <citation type="journal article" date="2019" name="Int. J. Syst. Evol. Microbiol.">
        <title>The Global Catalogue of Microorganisms (GCM) 10K type strain sequencing project: providing services to taxonomists for standard genome sequencing and annotation.</title>
        <authorList>
            <consortium name="The Broad Institute Genomics Platform"/>
            <consortium name="The Broad Institute Genome Sequencing Center for Infectious Disease"/>
            <person name="Wu L."/>
            <person name="Ma J."/>
        </authorList>
    </citation>
    <scope>NUCLEOTIDE SEQUENCE [LARGE SCALE GENOMIC DNA]</scope>
    <source>
        <strain evidence="7">CECT 8472</strain>
    </source>
</reference>
<keyword evidence="3" id="KW-0804">Transcription</keyword>
<dbReference type="RefSeq" id="WP_382421138.1">
    <property type="nucleotide sequence ID" value="NZ_JBHSCW010000002.1"/>
</dbReference>
<proteinExistence type="predicted"/>
<evidence type="ECO:0000259" key="5">
    <source>
        <dbReference type="PROSITE" id="PS50977"/>
    </source>
</evidence>
<dbReference type="PANTHER" id="PTHR47506">
    <property type="entry name" value="TRANSCRIPTIONAL REGULATORY PROTEIN"/>
    <property type="match status" value="1"/>
</dbReference>
<accession>A0ABV8UIA9</accession>
<dbReference type="Pfam" id="PF00440">
    <property type="entry name" value="TetR_N"/>
    <property type="match status" value="1"/>
</dbReference>
<organism evidence="6 7">
    <name type="scientific">Fodinicurvata halophila</name>
    <dbReference type="NCBI Taxonomy" id="1419723"/>
    <lineage>
        <taxon>Bacteria</taxon>
        <taxon>Pseudomonadati</taxon>
        <taxon>Pseudomonadota</taxon>
        <taxon>Alphaproteobacteria</taxon>
        <taxon>Rhodospirillales</taxon>
        <taxon>Rhodovibrionaceae</taxon>
        <taxon>Fodinicurvata</taxon>
    </lineage>
</organism>
<dbReference type="PRINTS" id="PR00455">
    <property type="entry name" value="HTHTETR"/>
</dbReference>
<evidence type="ECO:0000256" key="2">
    <source>
        <dbReference type="ARBA" id="ARBA00023125"/>
    </source>
</evidence>
<comment type="caution">
    <text evidence="6">The sequence shown here is derived from an EMBL/GenBank/DDBJ whole genome shotgun (WGS) entry which is preliminary data.</text>
</comment>
<sequence>MTLSLPTKRGAARERILVQAETAVLEKGFAATSIEELIAGAGVTKSAFFYHFRDKNELARAMMERYIAEHDAMFADILRRADELHEDPLHSFLVGLRLFEEMMSDLPGTHPGCLVASYVYQDRLFSREVRDLTLQGFLGWRELFRSRLSAIAAIYTPSVEIDLDDLADMAQALVDGGIVLSRLTEDPQALPRQVRLFRTFVRMIFLPQQQAS</sequence>
<dbReference type="PANTHER" id="PTHR47506:SF1">
    <property type="entry name" value="HTH-TYPE TRANSCRIPTIONAL REGULATOR YJDC"/>
    <property type="match status" value="1"/>
</dbReference>
<gene>
    <name evidence="6" type="ORF">ACFOW6_04495</name>
</gene>
<keyword evidence="1" id="KW-0805">Transcription regulation</keyword>
<dbReference type="SUPFAM" id="SSF46689">
    <property type="entry name" value="Homeodomain-like"/>
    <property type="match status" value="1"/>
</dbReference>
<dbReference type="InterPro" id="IPR001647">
    <property type="entry name" value="HTH_TetR"/>
</dbReference>
<evidence type="ECO:0000256" key="4">
    <source>
        <dbReference type="PROSITE-ProRule" id="PRU00335"/>
    </source>
</evidence>
<dbReference type="InterPro" id="IPR009057">
    <property type="entry name" value="Homeodomain-like_sf"/>
</dbReference>
<protein>
    <submittedName>
        <fullName evidence="6">TetR/AcrR family transcriptional regulator</fullName>
    </submittedName>
</protein>
<dbReference type="EMBL" id="JBHSCW010000002">
    <property type="protein sequence ID" value="MFC4350799.1"/>
    <property type="molecule type" value="Genomic_DNA"/>
</dbReference>
<evidence type="ECO:0000313" key="7">
    <source>
        <dbReference type="Proteomes" id="UP001595799"/>
    </source>
</evidence>
<dbReference type="Proteomes" id="UP001595799">
    <property type="component" value="Unassembled WGS sequence"/>
</dbReference>
<evidence type="ECO:0000256" key="3">
    <source>
        <dbReference type="ARBA" id="ARBA00023163"/>
    </source>
</evidence>
<name>A0ABV8UIA9_9PROT</name>
<keyword evidence="2 4" id="KW-0238">DNA-binding</keyword>
<evidence type="ECO:0000313" key="6">
    <source>
        <dbReference type="EMBL" id="MFC4350799.1"/>
    </source>
</evidence>